<dbReference type="Gene3D" id="3.10.129.10">
    <property type="entry name" value="Hotdog Thioesterase"/>
    <property type="match status" value="1"/>
</dbReference>
<dbReference type="InterPro" id="IPR006683">
    <property type="entry name" value="Thioestr_dom"/>
</dbReference>
<evidence type="ECO:0000313" key="3">
    <source>
        <dbReference type="EMBL" id="HIS77394.1"/>
    </source>
</evidence>
<dbReference type="InterPro" id="IPR003736">
    <property type="entry name" value="PAAI_dom"/>
</dbReference>
<dbReference type="CDD" id="cd03443">
    <property type="entry name" value="PaaI_thioesterase"/>
    <property type="match status" value="1"/>
</dbReference>
<dbReference type="NCBIfam" id="TIGR00369">
    <property type="entry name" value="unchar_dom_1"/>
    <property type="match status" value="1"/>
</dbReference>
<dbReference type="EMBL" id="DVJP01000076">
    <property type="protein sequence ID" value="HIS77394.1"/>
    <property type="molecule type" value="Genomic_DNA"/>
</dbReference>
<dbReference type="PANTHER" id="PTHR42856:SF1">
    <property type="entry name" value="ACYL-COENZYME A THIOESTERASE PAAI"/>
    <property type="match status" value="1"/>
</dbReference>
<reference evidence="3" key="2">
    <citation type="journal article" date="2021" name="PeerJ">
        <title>Extensive microbial diversity within the chicken gut microbiome revealed by metagenomics and culture.</title>
        <authorList>
            <person name="Gilroy R."/>
            <person name="Ravi A."/>
            <person name="Getino M."/>
            <person name="Pursley I."/>
            <person name="Horton D.L."/>
            <person name="Alikhan N.F."/>
            <person name="Baker D."/>
            <person name="Gharbi K."/>
            <person name="Hall N."/>
            <person name="Watson M."/>
            <person name="Adriaenssens E.M."/>
            <person name="Foster-Nyarko E."/>
            <person name="Jarju S."/>
            <person name="Secka A."/>
            <person name="Antonio M."/>
            <person name="Oren A."/>
            <person name="Chaudhuri R.R."/>
            <person name="La Ragione R."/>
            <person name="Hildebrand F."/>
            <person name="Pallen M.J."/>
        </authorList>
    </citation>
    <scope>NUCLEOTIDE SEQUENCE</scope>
    <source>
        <strain evidence="3">CHK199-13235</strain>
    </source>
</reference>
<dbReference type="InterPro" id="IPR052723">
    <property type="entry name" value="Acyl-CoA_thioesterase_PaaI"/>
</dbReference>
<evidence type="ECO:0000313" key="4">
    <source>
        <dbReference type="Proteomes" id="UP000824002"/>
    </source>
</evidence>
<comment type="caution">
    <text evidence="3">The sequence shown here is derived from an EMBL/GenBank/DDBJ whole genome shotgun (WGS) entry which is preliminary data.</text>
</comment>
<dbReference type="InterPro" id="IPR029069">
    <property type="entry name" value="HotDog_dom_sf"/>
</dbReference>
<feature type="domain" description="Thioesterase" evidence="2">
    <location>
        <begin position="48"/>
        <end position="115"/>
    </location>
</feature>
<proteinExistence type="predicted"/>
<dbReference type="PANTHER" id="PTHR42856">
    <property type="entry name" value="ACYL-COENZYME A THIOESTERASE PAAI"/>
    <property type="match status" value="1"/>
</dbReference>
<evidence type="ECO:0000256" key="1">
    <source>
        <dbReference type="ARBA" id="ARBA00022801"/>
    </source>
</evidence>
<dbReference type="AlphaFoldDB" id="A0A9D1K081"/>
<accession>A0A9D1K081</accession>
<sequence>MKSLDEIREYFSGDLFATKAAGAVIDEAEDGFARCSMELSDIHRNARGAVMGGAIFTLADFAFAVAANCGEKSVVTLTSQISYLGTAKGSRLIAEAKRVKQGRSTGYYTVSIRDELGAPVAEVTGTGFVVQSK</sequence>
<evidence type="ECO:0000259" key="2">
    <source>
        <dbReference type="Pfam" id="PF03061"/>
    </source>
</evidence>
<protein>
    <submittedName>
        <fullName evidence="3">PaaI family thioesterase</fullName>
    </submittedName>
</protein>
<gene>
    <name evidence="3" type="ORF">IAB51_11410</name>
</gene>
<keyword evidence="1" id="KW-0378">Hydrolase</keyword>
<dbReference type="SUPFAM" id="SSF54637">
    <property type="entry name" value="Thioesterase/thiol ester dehydrase-isomerase"/>
    <property type="match status" value="1"/>
</dbReference>
<name>A0A9D1K081_9FIRM</name>
<dbReference type="GO" id="GO:0016289">
    <property type="term" value="F:acyl-CoA hydrolase activity"/>
    <property type="evidence" value="ECO:0007669"/>
    <property type="project" value="TreeGrafter"/>
</dbReference>
<dbReference type="Pfam" id="PF03061">
    <property type="entry name" value="4HBT"/>
    <property type="match status" value="1"/>
</dbReference>
<dbReference type="Proteomes" id="UP000824002">
    <property type="component" value="Unassembled WGS sequence"/>
</dbReference>
<organism evidence="3 4">
    <name type="scientific">Candidatus Merdivicinus excrementipullorum</name>
    <dbReference type="NCBI Taxonomy" id="2840867"/>
    <lineage>
        <taxon>Bacteria</taxon>
        <taxon>Bacillati</taxon>
        <taxon>Bacillota</taxon>
        <taxon>Clostridia</taxon>
        <taxon>Eubacteriales</taxon>
        <taxon>Oscillospiraceae</taxon>
        <taxon>Oscillospiraceae incertae sedis</taxon>
        <taxon>Candidatus Merdivicinus</taxon>
    </lineage>
</organism>
<reference evidence="3" key="1">
    <citation type="submission" date="2020-10" db="EMBL/GenBank/DDBJ databases">
        <authorList>
            <person name="Gilroy R."/>
        </authorList>
    </citation>
    <scope>NUCLEOTIDE SEQUENCE</scope>
    <source>
        <strain evidence="3">CHK199-13235</strain>
    </source>
</reference>